<comment type="similarity">
    <text evidence="1">Belongs to the S-100 family.</text>
</comment>
<sequence length="187" mass="20682">GPSSQGLRYKRGWTLTHLISFRLCLSLPSVSSPFPFRFCPTCSPLTPRSFPAPDVPLILPLGGPYGFLPHPSSASLYSCGSGELLSCEFPKVYLAPMASMLDETICTIIGIFHKYSSKEGDKNTLSKKELKELIQKELCLGAKIEDEEIAELMNGLDRDKDQEVNFQEFLSFLGALALLYNDLLKGE</sequence>
<dbReference type="GeneTree" id="ENSGT00940000161896"/>
<comment type="subunit">
    <text evidence="9">Homodimer; head to tail assembly of 2 subunits. Interacts with CACYBP in a calcium-dependent manner. Interacts with ANXA2 and ANXA11 (via N-terminus). Interacts with SUGT1. Interacts with TP53; has higher affinity for TP53 that is phosphorylated on its N-terminal domain, and lower affinity for TP53 that is phosphorylated on its C-terminal domain. Interacts with tropomyosin. Interacts with FKBP4. Interacts with PPP5C (via TPR repeats); the interaction is calcium-dependent and modulates PPP5C activity. Interacts with TPPP; this interaction inhibits TPPP dimerization.</text>
</comment>
<evidence type="ECO:0000256" key="2">
    <source>
        <dbReference type="ARBA" id="ARBA00014225"/>
    </source>
</evidence>
<reference evidence="12 13" key="1">
    <citation type="journal article" date="2011" name="Proc. Natl. Acad. Sci. U.S.A.">
        <title>Genetic diversity and population structure of the endangered marsupial Sarcophilus harrisii (Tasmanian devil).</title>
        <authorList>
            <person name="Miller W."/>
            <person name="Hayes V.M."/>
            <person name="Ratan A."/>
            <person name="Petersen D.C."/>
            <person name="Wittekindt N.E."/>
            <person name="Miller J."/>
            <person name="Walenz B."/>
            <person name="Knight J."/>
            <person name="Qi J."/>
            <person name="Zhao F."/>
            <person name="Wang Q."/>
            <person name="Bedoya-Reina O.C."/>
            <person name="Katiyar N."/>
            <person name="Tomsho L.P."/>
            <person name="Kasson L.M."/>
            <person name="Hardie R.A."/>
            <person name="Woodbridge P."/>
            <person name="Tindall E.A."/>
            <person name="Bertelsen M.F."/>
            <person name="Dixon D."/>
            <person name="Pyecroft S."/>
            <person name="Helgen K.M."/>
            <person name="Lesk A.M."/>
            <person name="Pringle T.H."/>
            <person name="Patterson N."/>
            <person name="Zhang Y."/>
            <person name="Kreiss A."/>
            <person name="Woods G.M."/>
            <person name="Jones M.E."/>
            <person name="Schuster S.C."/>
        </authorList>
    </citation>
    <scope>NUCLEOTIDE SEQUENCE [LARGE SCALE GENOMIC DNA]</scope>
</reference>
<dbReference type="GO" id="GO:0005509">
    <property type="term" value="F:calcium ion binding"/>
    <property type="evidence" value="ECO:0007669"/>
    <property type="project" value="InterPro"/>
</dbReference>
<keyword evidence="5" id="KW-0106">Calcium</keyword>
<feature type="chain" id="PRO_5029779299" description="Protein S100-A6" evidence="10">
    <location>
        <begin position="27"/>
        <end position="187"/>
    </location>
</feature>
<gene>
    <name evidence="12" type="primary">S100A6</name>
</gene>
<keyword evidence="13" id="KW-1185">Reference proteome</keyword>
<keyword evidence="10" id="KW-0732">Signal</keyword>
<keyword evidence="4" id="KW-0677">Repeat</keyword>
<dbReference type="PANTHER" id="PTHR11639">
    <property type="entry name" value="S100 CALCIUM-BINDING PROTEIN"/>
    <property type="match status" value="1"/>
</dbReference>
<accession>A0A7N4NQW8</accession>
<evidence type="ECO:0000256" key="5">
    <source>
        <dbReference type="ARBA" id="ARBA00022837"/>
    </source>
</evidence>
<dbReference type="PROSITE" id="PS50222">
    <property type="entry name" value="EF_HAND_2"/>
    <property type="match status" value="1"/>
</dbReference>
<evidence type="ECO:0000313" key="13">
    <source>
        <dbReference type="Proteomes" id="UP000007648"/>
    </source>
</evidence>
<evidence type="ECO:0000256" key="1">
    <source>
        <dbReference type="ARBA" id="ARBA00007323"/>
    </source>
</evidence>
<feature type="domain" description="EF-hand" evidence="11">
    <location>
        <begin position="144"/>
        <end position="179"/>
    </location>
</feature>
<comment type="function">
    <text evidence="6">May function as calcium sensor and modulator, contributing to cellular calcium signaling. May function by interacting with other proteins, such as TPR-containing proteins, and indirectly play a role in many physiological processes such as the reorganization of the actin cytoskeleton and in cell motility. Binds 2 calcium ions. Calcium binding is cooperative.</text>
</comment>
<proteinExistence type="inferred from homology"/>
<evidence type="ECO:0000256" key="7">
    <source>
        <dbReference type="ARBA" id="ARBA00032106"/>
    </source>
</evidence>
<dbReference type="InterPro" id="IPR001751">
    <property type="entry name" value="S100/CaBP7/8-like_CS"/>
</dbReference>
<dbReference type="AlphaFoldDB" id="A0A7N4NQW8"/>
<dbReference type="InterPro" id="IPR034118">
    <property type="entry name" value="S-100A6"/>
</dbReference>
<dbReference type="GO" id="GO:0005634">
    <property type="term" value="C:nucleus"/>
    <property type="evidence" value="ECO:0007669"/>
    <property type="project" value="TreeGrafter"/>
</dbReference>
<evidence type="ECO:0000256" key="4">
    <source>
        <dbReference type="ARBA" id="ARBA00022737"/>
    </source>
</evidence>
<dbReference type="SUPFAM" id="SSF47473">
    <property type="entry name" value="EF-hand"/>
    <property type="match status" value="1"/>
</dbReference>
<evidence type="ECO:0000256" key="8">
    <source>
        <dbReference type="ARBA" id="ARBA00032794"/>
    </source>
</evidence>
<dbReference type="PANTHER" id="PTHR11639:SF80">
    <property type="entry name" value="PROTEIN S100-A6"/>
    <property type="match status" value="1"/>
</dbReference>
<reference evidence="12" key="2">
    <citation type="submission" date="2025-08" db="UniProtKB">
        <authorList>
            <consortium name="Ensembl"/>
        </authorList>
    </citation>
    <scope>IDENTIFICATION</scope>
</reference>
<evidence type="ECO:0000256" key="9">
    <source>
        <dbReference type="ARBA" id="ARBA00046837"/>
    </source>
</evidence>
<dbReference type="InterPro" id="IPR011992">
    <property type="entry name" value="EF-hand-dom_pair"/>
</dbReference>
<protein>
    <recommendedName>
        <fullName evidence="2">Protein S100-A6</fullName>
    </recommendedName>
    <alternativeName>
        <fullName evidence="7">Calcyclin</fullName>
    </alternativeName>
    <alternativeName>
        <fullName evidence="8">S100 calcium-binding protein A6</fullName>
    </alternativeName>
</protein>
<dbReference type="CDD" id="cd05029">
    <property type="entry name" value="S-100A6"/>
    <property type="match status" value="1"/>
</dbReference>
<dbReference type="GO" id="GO:0044548">
    <property type="term" value="F:S100 protein binding"/>
    <property type="evidence" value="ECO:0007669"/>
    <property type="project" value="TreeGrafter"/>
</dbReference>
<dbReference type="PROSITE" id="PS00018">
    <property type="entry name" value="EF_HAND_1"/>
    <property type="match status" value="1"/>
</dbReference>
<feature type="signal peptide" evidence="10">
    <location>
        <begin position="1"/>
        <end position="26"/>
    </location>
</feature>
<dbReference type="SMART" id="SM00054">
    <property type="entry name" value="EFh"/>
    <property type="match status" value="1"/>
</dbReference>
<dbReference type="SMART" id="SM01394">
    <property type="entry name" value="S_100"/>
    <property type="match status" value="1"/>
</dbReference>
<evidence type="ECO:0000256" key="3">
    <source>
        <dbReference type="ARBA" id="ARBA00022723"/>
    </source>
</evidence>
<dbReference type="Pfam" id="PF01023">
    <property type="entry name" value="S_100"/>
    <property type="match status" value="1"/>
</dbReference>
<dbReference type="InterPro" id="IPR002048">
    <property type="entry name" value="EF_hand_dom"/>
</dbReference>
<organism evidence="12 13">
    <name type="scientific">Sarcophilus harrisii</name>
    <name type="common">Tasmanian devil</name>
    <name type="synonym">Sarcophilus laniarius</name>
    <dbReference type="NCBI Taxonomy" id="9305"/>
    <lineage>
        <taxon>Eukaryota</taxon>
        <taxon>Metazoa</taxon>
        <taxon>Chordata</taxon>
        <taxon>Craniata</taxon>
        <taxon>Vertebrata</taxon>
        <taxon>Euteleostomi</taxon>
        <taxon>Mammalia</taxon>
        <taxon>Metatheria</taxon>
        <taxon>Dasyuromorphia</taxon>
        <taxon>Dasyuridae</taxon>
        <taxon>Sarcophilus</taxon>
    </lineage>
</organism>
<dbReference type="InterPro" id="IPR018247">
    <property type="entry name" value="EF_Hand_1_Ca_BS"/>
</dbReference>
<dbReference type="GO" id="GO:0048471">
    <property type="term" value="C:perinuclear region of cytoplasm"/>
    <property type="evidence" value="ECO:0007669"/>
    <property type="project" value="TreeGrafter"/>
</dbReference>
<evidence type="ECO:0000313" key="12">
    <source>
        <dbReference type="Ensembl" id="ENSSHAP00000026803.1"/>
    </source>
</evidence>
<keyword evidence="3" id="KW-0479">Metal-binding</keyword>
<evidence type="ECO:0000256" key="6">
    <source>
        <dbReference type="ARBA" id="ARBA00025385"/>
    </source>
</evidence>
<dbReference type="GO" id="GO:0005615">
    <property type="term" value="C:extracellular space"/>
    <property type="evidence" value="ECO:0007669"/>
    <property type="project" value="TreeGrafter"/>
</dbReference>
<evidence type="ECO:0000259" key="11">
    <source>
        <dbReference type="PROSITE" id="PS50222"/>
    </source>
</evidence>
<dbReference type="Gene3D" id="1.10.238.10">
    <property type="entry name" value="EF-hand"/>
    <property type="match status" value="1"/>
</dbReference>
<evidence type="ECO:0000256" key="10">
    <source>
        <dbReference type="SAM" id="SignalP"/>
    </source>
</evidence>
<reference evidence="12" key="3">
    <citation type="submission" date="2025-09" db="UniProtKB">
        <authorList>
            <consortium name="Ensembl"/>
        </authorList>
    </citation>
    <scope>IDENTIFICATION</scope>
</reference>
<dbReference type="GO" id="GO:0048306">
    <property type="term" value="F:calcium-dependent protein binding"/>
    <property type="evidence" value="ECO:0007669"/>
    <property type="project" value="TreeGrafter"/>
</dbReference>
<dbReference type="InterPro" id="IPR013787">
    <property type="entry name" value="S100_Ca-bd_sub"/>
</dbReference>
<dbReference type="PROSITE" id="PS00303">
    <property type="entry name" value="S100_CABP"/>
    <property type="match status" value="1"/>
</dbReference>
<name>A0A7N4NQW8_SARHA</name>
<dbReference type="InParanoid" id="A0A7N4NQW8"/>
<dbReference type="Ensembl" id="ENSSHAT00000034370.1">
    <property type="protein sequence ID" value="ENSSHAP00000026803.1"/>
    <property type="gene ID" value="ENSSHAG00000024031.1"/>
</dbReference>
<dbReference type="Proteomes" id="UP000007648">
    <property type="component" value="Unassembled WGS sequence"/>
</dbReference>